<reference evidence="2" key="2">
    <citation type="submission" date="2023-05" db="EMBL/GenBank/DDBJ databases">
        <authorList>
            <consortium name="Lawrence Berkeley National Laboratory"/>
            <person name="Steindorff A."/>
            <person name="Hensen N."/>
            <person name="Bonometti L."/>
            <person name="Westerberg I."/>
            <person name="Brannstrom I.O."/>
            <person name="Guillou S."/>
            <person name="Cros-Aarteil S."/>
            <person name="Calhoun S."/>
            <person name="Haridas S."/>
            <person name="Kuo A."/>
            <person name="Mondo S."/>
            <person name="Pangilinan J."/>
            <person name="Riley R."/>
            <person name="Labutti K."/>
            <person name="Andreopoulos B."/>
            <person name="Lipzen A."/>
            <person name="Chen C."/>
            <person name="Yanf M."/>
            <person name="Daum C."/>
            <person name="Ng V."/>
            <person name="Clum A."/>
            <person name="Ohm R."/>
            <person name="Martin F."/>
            <person name="Silar P."/>
            <person name="Natvig D."/>
            <person name="Lalanne C."/>
            <person name="Gautier V."/>
            <person name="Ament-Velasquez S.L."/>
            <person name="Kruys A."/>
            <person name="Hutchinson M.I."/>
            <person name="Powell A.J."/>
            <person name="Barry K."/>
            <person name="Miller A.N."/>
            <person name="Grigoriev I.V."/>
            <person name="Debuchy R."/>
            <person name="Gladieux P."/>
            <person name="Thoren M.H."/>
            <person name="Johannesson H."/>
        </authorList>
    </citation>
    <scope>NUCLEOTIDE SEQUENCE</scope>
    <source>
        <strain evidence="2">CBS 757.83</strain>
    </source>
</reference>
<sequence length="94" mass="10303">MRGATLLLPQLAAHTIGIAASVVFCTERWERREVPERKHGARLEIFGGVKRPGMFHGVEDLLPFCAPAFWGLEETGGCADAAQGGLDARYLHRD</sequence>
<gene>
    <name evidence="2" type="ORF">N658DRAFT_50604</name>
</gene>
<dbReference type="AlphaFoldDB" id="A0AAN6Q605"/>
<feature type="chain" id="PRO_5042945953" evidence="1">
    <location>
        <begin position="22"/>
        <end position="94"/>
    </location>
</feature>
<name>A0AAN6Q605_9PEZI</name>
<keyword evidence="3" id="KW-1185">Reference proteome</keyword>
<protein>
    <submittedName>
        <fullName evidence="2">Uncharacterized protein</fullName>
    </submittedName>
</protein>
<evidence type="ECO:0000313" key="2">
    <source>
        <dbReference type="EMBL" id="KAK4101656.1"/>
    </source>
</evidence>
<evidence type="ECO:0000313" key="3">
    <source>
        <dbReference type="Proteomes" id="UP001305647"/>
    </source>
</evidence>
<organism evidence="2 3">
    <name type="scientific">Parathielavia hyrcaniae</name>
    <dbReference type="NCBI Taxonomy" id="113614"/>
    <lineage>
        <taxon>Eukaryota</taxon>
        <taxon>Fungi</taxon>
        <taxon>Dikarya</taxon>
        <taxon>Ascomycota</taxon>
        <taxon>Pezizomycotina</taxon>
        <taxon>Sordariomycetes</taxon>
        <taxon>Sordariomycetidae</taxon>
        <taxon>Sordariales</taxon>
        <taxon>Chaetomiaceae</taxon>
        <taxon>Parathielavia</taxon>
    </lineage>
</organism>
<proteinExistence type="predicted"/>
<dbReference type="EMBL" id="MU863634">
    <property type="protein sequence ID" value="KAK4101656.1"/>
    <property type="molecule type" value="Genomic_DNA"/>
</dbReference>
<feature type="signal peptide" evidence="1">
    <location>
        <begin position="1"/>
        <end position="21"/>
    </location>
</feature>
<comment type="caution">
    <text evidence="2">The sequence shown here is derived from an EMBL/GenBank/DDBJ whole genome shotgun (WGS) entry which is preliminary data.</text>
</comment>
<dbReference type="Proteomes" id="UP001305647">
    <property type="component" value="Unassembled WGS sequence"/>
</dbReference>
<keyword evidence="1" id="KW-0732">Signal</keyword>
<evidence type="ECO:0000256" key="1">
    <source>
        <dbReference type="SAM" id="SignalP"/>
    </source>
</evidence>
<accession>A0AAN6Q605</accession>
<reference evidence="2" key="1">
    <citation type="journal article" date="2023" name="Mol. Phylogenet. Evol.">
        <title>Genome-scale phylogeny and comparative genomics of the fungal order Sordariales.</title>
        <authorList>
            <person name="Hensen N."/>
            <person name="Bonometti L."/>
            <person name="Westerberg I."/>
            <person name="Brannstrom I.O."/>
            <person name="Guillou S."/>
            <person name="Cros-Aarteil S."/>
            <person name="Calhoun S."/>
            <person name="Haridas S."/>
            <person name="Kuo A."/>
            <person name="Mondo S."/>
            <person name="Pangilinan J."/>
            <person name="Riley R."/>
            <person name="LaButti K."/>
            <person name="Andreopoulos B."/>
            <person name="Lipzen A."/>
            <person name="Chen C."/>
            <person name="Yan M."/>
            <person name="Daum C."/>
            <person name="Ng V."/>
            <person name="Clum A."/>
            <person name="Steindorff A."/>
            <person name="Ohm R.A."/>
            <person name="Martin F."/>
            <person name="Silar P."/>
            <person name="Natvig D.O."/>
            <person name="Lalanne C."/>
            <person name="Gautier V."/>
            <person name="Ament-Velasquez S.L."/>
            <person name="Kruys A."/>
            <person name="Hutchinson M.I."/>
            <person name="Powell A.J."/>
            <person name="Barry K."/>
            <person name="Miller A.N."/>
            <person name="Grigoriev I.V."/>
            <person name="Debuchy R."/>
            <person name="Gladieux P."/>
            <person name="Hiltunen Thoren M."/>
            <person name="Johannesson H."/>
        </authorList>
    </citation>
    <scope>NUCLEOTIDE SEQUENCE</scope>
    <source>
        <strain evidence="2">CBS 757.83</strain>
    </source>
</reference>